<evidence type="ECO:0000313" key="1">
    <source>
        <dbReference type="EMBL" id="PNF34795.1"/>
    </source>
</evidence>
<protein>
    <submittedName>
        <fullName evidence="1">Uncharacterized protein</fullName>
    </submittedName>
</protein>
<reference evidence="1 2" key="1">
    <citation type="submission" date="2017-12" db="EMBL/GenBank/DDBJ databases">
        <title>Hemimetabolous genomes reveal molecular basis of termite eusociality.</title>
        <authorList>
            <person name="Harrison M.C."/>
            <person name="Jongepier E."/>
            <person name="Robertson H.M."/>
            <person name="Arning N."/>
            <person name="Bitard-Feildel T."/>
            <person name="Chao H."/>
            <person name="Childers C.P."/>
            <person name="Dinh H."/>
            <person name="Doddapaneni H."/>
            <person name="Dugan S."/>
            <person name="Gowin J."/>
            <person name="Greiner C."/>
            <person name="Han Y."/>
            <person name="Hu H."/>
            <person name="Hughes D.S.T."/>
            <person name="Huylmans A.-K."/>
            <person name="Kemena C."/>
            <person name="Kremer L.P.M."/>
            <person name="Lee S.L."/>
            <person name="Lopez-Ezquerra A."/>
            <person name="Mallet L."/>
            <person name="Monroy-Kuhn J.M."/>
            <person name="Moser A."/>
            <person name="Murali S.C."/>
            <person name="Muzny D.M."/>
            <person name="Otani S."/>
            <person name="Piulachs M.-D."/>
            <person name="Poelchau M."/>
            <person name="Qu J."/>
            <person name="Schaub F."/>
            <person name="Wada-Katsumata A."/>
            <person name="Worley K.C."/>
            <person name="Xie Q."/>
            <person name="Ylla G."/>
            <person name="Poulsen M."/>
            <person name="Gibbs R.A."/>
            <person name="Schal C."/>
            <person name="Richards S."/>
            <person name="Belles X."/>
            <person name="Korb J."/>
            <person name="Bornberg-Bauer E."/>
        </authorList>
    </citation>
    <scope>NUCLEOTIDE SEQUENCE [LARGE SCALE GENOMIC DNA]</scope>
    <source>
        <tissue evidence="1">Whole body</tissue>
    </source>
</reference>
<accession>A0A2J7R1T9</accession>
<name>A0A2J7R1T9_9NEOP</name>
<dbReference type="AlphaFoldDB" id="A0A2J7R1T9"/>
<dbReference type="InParanoid" id="A0A2J7R1T9"/>
<sequence>MKESCGEHWEAYGWLHTGEDMYGGATKFNFSGDSAHKGLQFLPAPHFFKNFCFLSSLIWPVQHGTTAGQQFSHRLK</sequence>
<dbReference type="Proteomes" id="UP000235965">
    <property type="component" value="Unassembled WGS sequence"/>
</dbReference>
<comment type="caution">
    <text evidence="1">The sequence shown here is derived from an EMBL/GenBank/DDBJ whole genome shotgun (WGS) entry which is preliminary data.</text>
</comment>
<gene>
    <name evidence="1" type="ORF">B7P43_G03736</name>
</gene>
<dbReference type="EMBL" id="NEVH01008202">
    <property type="protein sequence ID" value="PNF34795.1"/>
    <property type="molecule type" value="Genomic_DNA"/>
</dbReference>
<keyword evidence="2" id="KW-1185">Reference proteome</keyword>
<evidence type="ECO:0000313" key="2">
    <source>
        <dbReference type="Proteomes" id="UP000235965"/>
    </source>
</evidence>
<organism evidence="1 2">
    <name type="scientific">Cryptotermes secundus</name>
    <dbReference type="NCBI Taxonomy" id="105785"/>
    <lineage>
        <taxon>Eukaryota</taxon>
        <taxon>Metazoa</taxon>
        <taxon>Ecdysozoa</taxon>
        <taxon>Arthropoda</taxon>
        <taxon>Hexapoda</taxon>
        <taxon>Insecta</taxon>
        <taxon>Pterygota</taxon>
        <taxon>Neoptera</taxon>
        <taxon>Polyneoptera</taxon>
        <taxon>Dictyoptera</taxon>
        <taxon>Blattodea</taxon>
        <taxon>Blattoidea</taxon>
        <taxon>Termitoidae</taxon>
        <taxon>Kalotermitidae</taxon>
        <taxon>Cryptotermitinae</taxon>
        <taxon>Cryptotermes</taxon>
    </lineage>
</organism>
<proteinExistence type="predicted"/>